<dbReference type="SMART" id="SM00409">
    <property type="entry name" value="IG"/>
    <property type="match status" value="1"/>
</dbReference>
<protein>
    <recommendedName>
        <fullName evidence="4">Ig-like domain-containing protein</fullName>
    </recommendedName>
</protein>
<dbReference type="GO" id="GO:0005737">
    <property type="term" value="C:cytoplasm"/>
    <property type="evidence" value="ECO:0007669"/>
    <property type="project" value="UniProtKB-SubCell"/>
</dbReference>
<dbReference type="GeneTree" id="ENSGT01110000267173"/>
<evidence type="ECO:0000259" key="4">
    <source>
        <dbReference type="PROSITE" id="PS50835"/>
    </source>
</evidence>
<keyword evidence="6" id="KW-1185">Reference proteome</keyword>
<comment type="subcellular location">
    <subcellularLocation>
        <location evidence="1">Cytoplasm</location>
    </subcellularLocation>
</comment>
<dbReference type="PANTHER" id="PTHR47633:SF8">
    <property type="entry name" value="SPEG NEIGHBOR PROTEIN"/>
    <property type="match status" value="1"/>
</dbReference>
<dbReference type="GO" id="GO:0004672">
    <property type="term" value="F:protein kinase activity"/>
    <property type="evidence" value="ECO:0007669"/>
    <property type="project" value="TreeGrafter"/>
</dbReference>
<dbReference type="InterPro" id="IPR003599">
    <property type="entry name" value="Ig_sub"/>
</dbReference>
<dbReference type="SUPFAM" id="SSF48726">
    <property type="entry name" value="Immunoglobulin"/>
    <property type="match status" value="1"/>
</dbReference>
<evidence type="ECO:0000313" key="5">
    <source>
        <dbReference type="Ensembl" id="ENSLLTP00000010008.1"/>
    </source>
</evidence>
<dbReference type="InterPro" id="IPR036179">
    <property type="entry name" value="Ig-like_dom_sf"/>
</dbReference>
<evidence type="ECO:0000256" key="3">
    <source>
        <dbReference type="ARBA" id="ARBA00023319"/>
    </source>
</evidence>
<name>A0A8C5RY91_LATLA</name>
<dbReference type="FunFam" id="2.60.40.10:FF:000425">
    <property type="entry name" value="Myosin light chain kinase"/>
    <property type="match status" value="1"/>
</dbReference>
<reference evidence="5" key="1">
    <citation type="submission" date="2025-08" db="UniProtKB">
        <authorList>
            <consortium name="Ensembl"/>
        </authorList>
    </citation>
    <scope>IDENTIFICATION</scope>
</reference>
<evidence type="ECO:0000256" key="1">
    <source>
        <dbReference type="ARBA" id="ARBA00004496"/>
    </source>
</evidence>
<dbReference type="Gene3D" id="2.60.40.10">
    <property type="entry name" value="Immunoglobulins"/>
    <property type="match status" value="1"/>
</dbReference>
<dbReference type="SMART" id="SM00408">
    <property type="entry name" value="IGc2"/>
    <property type="match status" value="1"/>
</dbReference>
<evidence type="ECO:0000256" key="2">
    <source>
        <dbReference type="ARBA" id="ARBA00022490"/>
    </source>
</evidence>
<dbReference type="PROSITE" id="PS50835">
    <property type="entry name" value="IG_LIKE"/>
    <property type="match status" value="1"/>
</dbReference>
<reference evidence="5" key="2">
    <citation type="submission" date="2025-09" db="UniProtKB">
        <authorList>
            <consortium name="Ensembl"/>
        </authorList>
    </citation>
    <scope>IDENTIFICATION</scope>
</reference>
<dbReference type="Ensembl" id="ENSLLTT00000010380.1">
    <property type="protein sequence ID" value="ENSLLTP00000010008.1"/>
    <property type="gene ID" value="ENSLLTG00000007651.1"/>
</dbReference>
<dbReference type="InterPro" id="IPR013098">
    <property type="entry name" value="Ig_I-set"/>
</dbReference>
<evidence type="ECO:0000313" key="6">
    <source>
        <dbReference type="Proteomes" id="UP000694406"/>
    </source>
</evidence>
<dbReference type="Proteomes" id="UP000694406">
    <property type="component" value="Unplaced"/>
</dbReference>
<sequence>MIVSLDVLPLSLVENTQALSGKESKDVQIGFEVTEMPPRFITPVVDTEVSEKSAALFHCIVSGCPTPVVQWFKESKCLAPDACKYAIVSENGSHSLKIQNVEHSDCGMYLCKAHNTVGENPFHLKGIIDEDLI</sequence>
<organism evidence="5 6">
    <name type="scientific">Laticauda laticaudata</name>
    <name type="common">Blue-ringed sea krait</name>
    <name type="synonym">Blue-lipped sea krait</name>
    <dbReference type="NCBI Taxonomy" id="8630"/>
    <lineage>
        <taxon>Eukaryota</taxon>
        <taxon>Metazoa</taxon>
        <taxon>Chordata</taxon>
        <taxon>Craniata</taxon>
        <taxon>Vertebrata</taxon>
        <taxon>Euteleostomi</taxon>
        <taxon>Lepidosauria</taxon>
        <taxon>Squamata</taxon>
        <taxon>Bifurcata</taxon>
        <taxon>Unidentata</taxon>
        <taxon>Episquamata</taxon>
        <taxon>Toxicofera</taxon>
        <taxon>Serpentes</taxon>
        <taxon>Colubroidea</taxon>
        <taxon>Elapidae</taxon>
        <taxon>Laticaudinae</taxon>
        <taxon>Laticauda</taxon>
    </lineage>
</organism>
<dbReference type="AlphaFoldDB" id="A0A8C5RY91"/>
<feature type="domain" description="Ig-like" evidence="4">
    <location>
        <begin position="38"/>
        <end position="115"/>
    </location>
</feature>
<accession>A0A8C5RY91</accession>
<dbReference type="PANTHER" id="PTHR47633">
    <property type="entry name" value="IMMUNOGLOBULIN"/>
    <property type="match status" value="1"/>
</dbReference>
<dbReference type="InterPro" id="IPR013783">
    <property type="entry name" value="Ig-like_fold"/>
</dbReference>
<dbReference type="InterPro" id="IPR007110">
    <property type="entry name" value="Ig-like_dom"/>
</dbReference>
<proteinExistence type="predicted"/>
<dbReference type="Pfam" id="PF07679">
    <property type="entry name" value="I-set"/>
    <property type="match status" value="1"/>
</dbReference>
<keyword evidence="3" id="KW-0393">Immunoglobulin domain</keyword>
<keyword evidence="2" id="KW-0963">Cytoplasm</keyword>
<dbReference type="InterPro" id="IPR003598">
    <property type="entry name" value="Ig_sub2"/>
</dbReference>